<evidence type="ECO:0000313" key="3">
    <source>
        <dbReference type="Proteomes" id="UP001419268"/>
    </source>
</evidence>
<reference evidence="2 3" key="1">
    <citation type="submission" date="2024-01" db="EMBL/GenBank/DDBJ databases">
        <title>Genome assemblies of Stephania.</title>
        <authorList>
            <person name="Yang L."/>
        </authorList>
    </citation>
    <scope>NUCLEOTIDE SEQUENCE [LARGE SCALE GENOMIC DNA]</scope>
    <source>
        <strain evidence="2">JXDWG</strain>
        <tissue evidence="2">Leaf</tissue>
    </source>
</reference>
<feature type="compositionally biased region" description="Low complexity" evidence="1">
    <location>
        <begin position="20"/>
        <end position="37"/>
    </location>
</feature>
<sequence length="147" mass="16291">MTMDGAGLSQPQPPPPPPHEQQQPPQIDPADPHQQQDNVEREMQDWLTRDEQLGDVSTSKELLEGVQAMERSYGCILRFRGYGEPIGLILAVKRKHSHSVADPLLIRDGSETKSLNSVSDPFLINNGSETEFKLSVFDTSLITKGSL</sequence>
<dbReference type="EMBL" id="JBBNAG010000007">
    <property type="protein sequence ID" value="KAK9118868.1"/>
    <property type="molecule type" value="Genomic_DNA"/>
</dbReference>
<gene>
    <name evidence="2" type="ORF">Scep_016961</name>
</gene>
<name>A0AAP0NTT6_9MAGN</name>
<evidence type="ECO:0000256" key="1">
    <source>
        <dbReference type="SAM" id="MobiDB-lite"/>
    </source>
</evidence>
<protein>
    <submittedName>
        <fullName evidence="2">Uncharacterized protein</fullName>
    </submittedName>
</protein>
<accession>A0AAP0NTT6</accession>
<keyword evidence="3" id="KW-1185">Reference proteome</keyword>
<proteinExistence type="predicted"/>
<dbReference type="Proteomes" id="UP001419268">
    <property type="component" value="Unassembled WGS sequence"/>
</dbReference>
<dbReference type="AlphaFoldDB" id="A0AAP0NTT6"/>
<organism evidence="2 3">
    <name type="scientific">Stephania cephalantha</name>
    <dbReference type="NCBI Taxonomy" id="152367"/>
    <lineage>
        <taxon>Eukaryota</taxon>
        <taxon>Viridiplantae</taxon>
        <taxon>Streptophyta</taxon>
        <taxon>Embryophyta</taxon>
        <taxon>Tracheophyta</taxon>
        <taxon>Spermatophyta</taxon>
        <taxon>Magnoliopsida</taxon>
        <taxon>Ranunculales</taxon>
        <taxon>Menispermaceae</taxon>
        <taxon>Menispermoideae</taxon>
        <taxon>Cissampelideae</taxon>
        <taxon>Stephania</taxon>
    </lineage>
</organism>
<feature type="region of interest" description="Disordered" evidence="1">
    <location>
        <begin position="1"/>
        <end position="44"/>
    </location>
</feature>
<evidence type="ECO:0000313" key="2">
    <source>
        <dbReference type="EMBL" id="KAK9118868.1"/>
    </source>
</evidence>
<comment type="caution">
    <text evidence="2">The sequence shown here is derived from an EMBL/GenBank/DDBJ whole genome shotgun (WGS) entry which is preliminary data.</text>
</comment>